<dbReference type="InterPro" id="IPR043128">
    <property type="entry name" value="Rev_trsase/Diguanyl_cyclase"/>
</dbReference>
<comment type="catalytic activity">
    <reaction evidence="5">
        <text>2 GTP = 3',3'-c-di-GMP + 2 diphosphate</text>
        <dbReference type="Rhea" id="RHEA:24898"/>
        <dbReference type="ChEBI" id="CHEBI:33019"/>
        <dbReference type="ChEBI" id="CHEBI:37565"/>
        <dbReference type="ChEBI" id="CHEBI:58805"/>
        <dbReference type="EC" id="2.7.7.65"/>
    </reaction>
</comment>
<dbReference type="InterPro" id="IPR050469">
    <property type="entry name" value="Diguanylate_Cyclase"/>
</dbReference>
<dbReference type="NCBIfam" id="TIGR00254">
    <property type="entry name" value="GGDEF"/>
    <property type="match status" value="1"/>
</dbReference>
<evidence type="ECO:0000256" key="1">
    <source>
        <dbReference type="ARBA" id="ARBA00001946"/>
    </source>
</evidence>
<keyword evidence="4" id="KW-0547">Nucleotide-binding</keyword>
<sequence>MSPNKYISAVIIIIACTTSIFLALFAHEYRSLQRYMGYIAENGKSALFHEEFINQDIAFRLSRAFSSTASPSAKKTDEMTDVCKHVESVNTIFGLNLVGKTLPALEGTLQTHNPSCAQWGQDVSALPIIQHANTMISSQYSFSNYNGYVFKNMRYYIDMAHNYIYINQLVDTRHYKFSNWLVADDDSINIVRSAHTINIDAAALNDLMQGENIVSHIYHDGFTEKNIISMLTPVFRHNIVKGILITDININDLATSFHTLDRPLLWQFLSLYVTDNTTRDNIIFHSPYIKTVDAINYEEPITQYYTLHIKLDAIYLIISNMWLVILYVFSTWLLCRYAKQQFIRHMSLSHDNVTDAMTGLYNRKIMNASLELKIRTLLQKKIAVTVISIDSDGLKKINDTLGHHMGDKAIQSLGMAIAQSIRKSDYGIRLGGDEFSLILIDYTLAKSWDVIARIQENLTTLDEEKLVAFSYGCYQLHPNDTLETALLKADDLLYQHKRNKYGIQEPGKI</sequence>
<feature type="domain" description="GGDEF" evidence="7">
    <location>
        <begin position="382"/>
        <end position="506"/>
    </location>
</feature>
<dbReference type="Gene3D" id="3.30.70.270">
    <property type="match status" value="1"/>
</dbReference>
<comment type="pathway">
    <text evidence="2">Purine metabolism; 3',5'-cyclic di-GMP biosynthesis.</text>
</comment>
<dbReference type="InterPro" id="IPR049828">
    <property type="entry name" value="DgcJ_diguan"/>
</dbReference>
<feature type="transmembrane region" description="Helical" evidence="6">
    <location>
        <begin position="313"/>
        <end position="334"/>
    </location>
</feature>
<keyword evidence="6" id="KW-0472">Membrane</keyword>
<evidence type="ECO:0000313" key="9">
    <source>
        <dbReference type="Proteomes" id="UP001174867"/>
    </source>
</evidence>
<dbReference type="GO" id="GO:0052621">
    <property type="term" value="F:diguanylate cyclase activity"/>
    <property type="evidence" value="ECO:0007669"/>
    <property type="project" value="UniProtKB-EC"/>
</dbReference>
<dbReference type="InterPro" id="IPR000160">
    <property type="entry name" value="GGDEF_dom"/>
</dbReference>
<organism evidence="8 9">
    <name type="scientific">Citrobacter enshiensis</name>
    <dbReference type="NCBI Taxonomy" id="2971264"/>
    <lineage>
        <taxon>Bacteria</taxon>
        <taxon>Pseudomonadati</taxon>
        <taxon>Pseudomonadota</taxon>
        <taxon>Gammaproteobacteria</taxon>
        <taxon>Enterobacterales</taxon>
        <taxon>Enterobacteriaceae</taxon>
        <taxon>Citrobacter</taxon>
    </lineage>
</organism>
<keyword evidence="8" id="KW-0548">Nucleotidyltransferase</keyword>
<keyword evidence="8" id="KW-0808">Transferase</keyword>
<dbReference type="InterPro" id="IPR033420">
    <property type="entry name" value="GAPES1"/>
</dbReference>
<keyword evidence="4" id="KW-0342">GTP-binding</keyword>
<evidence type="ECO:0000313" key="8">
    <source>
        <dbReference type="EMBL" id="MDN8599776.1"/>
    </source>
</evidence>
<keyword evidence="9" id="KW-1185">Reference proteome</keyword>
<evidence type="ECO:0000256" key="2">
    <source>
        <dbReference type="ARBA" id="ARBA00004665"/>
    </source>
</evidence>
<dbReference type="InterPro" id="IPR029787">
    <property type="entry name" value="Nucleotide_cyclase"/>
</dbReference>
<evidence type="ECO:0000256" key="3">
    <source>
        <dbReference type="ARBA" id="ARBA00012528"/>
    </source>
</evidence>
<dbReference type="CDD" id="cd01949">
    <property type="entry name" value="GGDEF"/>
    <property type="match status" value="1"/>
</dbReference>
<proteinExistence type="predicted"/>
<name>A0ABT8PTW5_9ENTR</name>
<comment type="caution">
    <text evidence="8">The sequence shown here is derived from an EMBL/GenBank/DDBJ whole genome shotgun (WGS) entry which is preliminary data.</text>
</comment>
<evidence type="ECO:0000256" key="4">
    <source>
        <dbReference type="ARBA" id="ARBA00023134"/>
    </source>
</evidence>
<keyword evidence="6" id="KW-1133">Transmembrane helix</keyword>
<dbReference type="NCBIfam" id="NF040885">
    <property type="entry name" value="diguan_DgcJ"/>
    <property type="match status" value="1"/>
</dbReference>
<reference evidence="8 9" key="1">
    <citation type="submission" date="2023-07" db="EMBL/GenBank/DDBJ databases">
        <title>Citrobacter selenititolerans sp. nov., isolated from seleniferous soil.</title>
        <authorList>
            <person name="Zhang S."/>
            <person name="Li K."/>
            <person name="Peng J."/>
            <person name="Wang H."/>
            <person name="Sun J."/>
            <person name="Guo Y."/>
        </authorList>
    </citation>
    <scope>NUCLEOTIDE SEQUENCE [LARGE SCALE GENOMIC DNA]</scope>
    <source>
        <strain evidence="8 9">S2-9</strain>
    </source>
</reference>
<evidence type="ECO:0000256" key="5">
    <source>
        <dbReference type="ARBA" id="ARBA00034247"/>
    </source>
</evidence>
<dbReference type="PANTHER" id="PTHR45138">
    <property type="entry name" value="REGULATORY COMPONENTS OF SENSORY TRANSDUCTION SYSTEM"/>
    <property type="match status" value="1"/>
</dbReference>
<keyword evidence="6" id="KW-0812">Transmembrane</keyword>
<dbReference type="Pfam" id="PF17155">
    <property type="entry name" value="GAPES1"/>
    <property type="match status" value="1"/>
</dbReference>
<comment type="cofactor">
    <cofactor evidence="1">
        <name>Mg(2+)</name>
        <dbReference type="ChEBI" id="CHEBI:18420"/>
    </cofactor>
</comment>
<gene>
    <name evidence="8" type="primary">dgcJ</name>
    <name evidence="8" type="ORF">Q0A17_10190</name>
</gene>
<dbReference type="EMBL" id="JAUJYW010000004">
    <property type="protein sequence ID" value="MDN8599776.1"/>
    <property type="molecule type" value="Genomic_DNA"/>
</dbReference>
<feature type="transmembrane region" description="Helical" evidence="6">
    <location>
        <begin position="6"/>
        <end position="26"/>
    </location>
</feature>
<dbReference type="RefSeq" id="WP_301698589.1">
    <property type="nucleotide sequence ID" value="NZ_JAUJYW010000004.1"/>
</dbReference>
<dbReference type="Pfam" id="PF00990">
    <property type="entry name" value="GGDEF"/>
    <property type="match status" value="1"/>
</dbReference>
<dbReference type="SMART" id="SM00267">
    <property type="entry name" value="GGDEF"/>
    <property type="match status" value="1"/>
</dbReference>
<dbReference type="Proteomes" id="UP001174867">
    <property type="component" value="Unassembled WGS sequence"/>
</dbReference>
<dbReference type="PROSITE" id="PS50887">
    <property type="entry name" value="GGDEF"/>
    <property type="match status" value="1"/>
</dbReference>
<protein>
    <recommendedName>
        <fullName evidence="3">diguanylate cyclase</fullName>
        <ecNumber evidence="3">2.7.7.65</ecNumber>
    </recommendedName>
</protein>
<accession>A0ABT8PTW5</accession>
<dbReference type="EC" id="2.7.7.65" evidence="3"/>
<dbReference type="PROSITE" id="PS51257">
    <property type="entry name" value="PROKAR_LIPOPROTEIN"/>
    <property type="match status" value="1"/>
</dbReference>
<dbReference type="PANTHER" id="PTHR45138:SF22">
    <property type="entry name" value="DIGUANYLATE CYCLASE DGCJ-RELATED"/>
    <property type="match status" value="1"/>
</dbReference>
<evidence type="ECO:0000259" key="7">
    <source>
        <dbReference type="PROSITE" id="PS50887"/>
    </source>
</evidence>
<dbReference type="SUPFAM" id="SSF55073">
    <property type="entry name" value="Nucleotide cyclase"/>
    <property type="match status" value="1"/>
</dbReference>
<evidence type="ECO:0000256" key="6">
    <source>
        <dbReference type="SAM" id="Phobius"/>
    </source>
</evidence>